<dbReference type="EMBL" id="LC779065">
    <property type="protein sequence ID" value="BES79902.1"/>
    <property type="molecule type" value="Genomic_DNA"/>
</dbReference>
<name>A0AA86M7Q9_9CAUD</name>
<dbReference type="Proteomes" id="UP001304813">
    <property type="component" value="Segment"/>
</dbReference>
<sequence>MIFPSRNTLKLDKSNLKIFLNENGFIHFRKKIYQNLQSGEQCEVFDSVNPEKVLLKFIKSYQINI</sequence>
<reference evidence="1 2" key="1">
    <citation type="submission" date="2023-09" db="EMBL/GenBank/DDBJ databases">
        <title>Analysis of phage genome (vB_Yru_GN1) of the bacterium (Yersinia ruckeri).</title>
        <authorList>
            <person name="Ganjoor M.S."/>
            <person name="Bouzari M."/>
            <person name="Soleimani-Delfan A."/>
        </authorList>
    </citation>
    <scope>NUCLEOTIDE SEQUENCE [LARGE SCALE GENOMIC DNA]</scope>
    <source>
        <strain evidence="2">vB_Yru_GN1</strain>
    </source>
</reference>
<proteinExistence type="predicted"/>
<evidence type="ECO:0000313" key="2">
    <source>
        <dbReference type="Proteomes" id="UP001304813"/>
    </source>
</evidence>
<organism evidence="1 2">
    <name type="scientific">Yersinia phage vB_Yru_GN1</name>
    <dbReference type="NCBI Taxonomy" id="3074381"/>
    <lineage>
        <taxon>Viruses</taxon>
        <taxon>Duplodnaviria</taxon>
        <taxon>Heunggongvirae</taxon>
        <taxon>Uroviricota</taxon>
        <taxon>Caudoviricetes</taxon>
        <taxon>Caudoviricetes incertae sedis</taxon>
        <taxon>Sepahanvirus</taxon>
        <taxon>Sepahanvirus vB-Yru-GN1</taxon>
    </lineage>
</organism>
<accession>A0AA86M7Q9</accession>
<protein>
    <submittedName>
        <fullName evidence="1">Uncharacterized protein</fullName>
    </submittedName>
</protein>
<keyword evidence="2" id="KW-1185">Reference proteome</keyword>
<evidence type="ECO:0000313" key="1">
    <source>
        <dbReference type="EMBL" id="BES79902.1"/>
    </source>
</evidence>